<dbReference type="EMBL" id="HBEL01046194">
    <property type="protein sequence ID" value="CAD8425326.1"/>
    <property type="molecule type" value="Transcribed_RNA"/>
</dbReference>
<evidence type="ECO:0000313" key="3">
    <source>
        <dbReference type="EMBL" id="CAD8425326.1"/>
    </source>
</evidence>
<feature type="transmembrane region" description="Helical" evidence="1">
    <location>
        <begin position="152"/>
        <end position="175"/>
    </location>
</feature>
<name>A0A7S0GKB7_9STRA</name>
<proteinExistence type="predicted"/>
<reference evidence="3" key="1">
    <citation type="submission" date="2021-01" db="EMBL/GenBank/DDBJ databases">
        <authorList>
            <person name="Corre E."/>
            <person name="Pelletier E."/>
            <person name="Niang G."/>
            <person name="Scheremetjew M."/>
            <person name="Finn R."/>
            <person name="Kale V."/>
            <person name="Holt S."/>
            <person name="Cochrane G."/>
            <person name="Meng A."/>
            <person name="Brown T."/>
            <person name="Cohen L."/>
        </authorList>
    </citation>
    <scope>NUCLEOTIDE SEQUENCE</scope>
    <source>
        <strain evidence="3">CCAP1064/1</strain>
    </source>
</reference>
<accession>A0A7S0GKB7</accession>
<evidence type="ECO:0000256" key="2">
    <source>
        <dbReference type="SAM" id="SignalP"/>
    </source>
</evidence>
<gene>
    <name evidence="3" type="ORF">PINE0816_LOCUS21486</name>
</gene>
<keyword evidence="2" id="KW-0732">Signal</keyword>
<feature type="transmembrane region" description="Helical" evidence="1">
    <location>
        <begin position="232"/>
        <end position="253"/>
    </location>
</feature>
<keyword evidence="1" id="KW-0472">Membrane</keyword>
<feature type="signal peptide" evidence="2">
    <location>
        <begin position="1"/>
        <end position="24"/>
    </location>
</feature>
<feature type="chain" id="PRO_5031387322" evidence="2">
    <location>
        <begin position="25"/>
        <end position="258"/>
    </location>
</feature>
<organism evidence="3">
    <name type="scientific">Proboscia inermis</name>
    <dbReference type="NCBI Taxonomy" id="420281"/>
    <lineage>
        <taxon>Eukaryota</taxon>
        <taxon>Sar</taxon>
        <taxon>Stramenopiles</taxon>
        <taxon>Ochrophyta</taxon>
        <taxon>Bacillariophyta</taxon>
        <taxon>Coscinodiscophyceae</taxon>
        <taxon>Rhizosoleniophycidae</taxon>
        <taxon>Rhizosoleniales</taxon>
        <taxon>Rhizosoleniaceae</taxon>
        <taxon>Proboscia</taxon>
    </lineage>
</organism>
<keyword evidence="1" id="KW-1133">Transmembrane helix</keyword>
<sequence>MPLNAAVRAFILSGWYFLTNDVDAFWVTLPTIKNTLGPQEASLVLSFRPTGKKNTSHTSRQYGRRNYQCYTGQRSKMSKLSDNNDNDDNNDKDQQNQLSLFPQFLSDRYNLANPLEIRLDATLASCYVLCRFLIFDILTSTKERPGWEVHDIIMLLQTFSSAILLSFLWTTVGIITGNFEVKDVGYSSGETRQDLDKTVATASVAAPIWVLTEALLGWPPAGVDYYSNGMDLATIVASGSIGLCSIMVLGKVFTSGWR</sequence>
<evidence type="ECO:0000256" key="1">
    <source>
        <dbReference type="SAM" id="Phobius"/>
    </source>
</evidence>
<protein>
    <submittedName>
        <fullName evidence="3">Uncharacterized protein</fullName>
    </submittedName>
</protein>
<keyword evidence="1" id="KW-0812">Transmembrane</keyword>
<dbReference type="AlphaFoldDB" id="A0A7S0GKB7"/>